<protein>
    <submittedName>
        <fullName evidence="2">Type II secretion system protein</fullName>
    </submittedName>
</protein>
<dbReference type="NCBIfam" id="TIGR02532">
    <property type="entry name" value="IV_pilin_GFxxxE"/>
    <property type="match status" value="1"/>
</dbReference>
<dbReference type="RefSeq" id="WP_147798309.1">
    <property type="nucleotide sequence ID" value="NZ_VPFL01000001.1"/>
</dbReference>
<evidence type="ECO:0000256" key="1">
    <source>
        <dbReference type="SAM" id="Phobius"/>
    </source>
</evidence>
<dbReference type="Pfam" id="PF07963">
    <property type="entry name" value="N_methyl"/>
    <property type="match status" value="1"/>
</dbReference>
<proteinExistence type="predicted"/>
<organism evidence="2 3">
    <name type="scientific">Pelomicrobium methylotrophicum</name>
    <dbReference type="NCBI Taxonomy" id="2602750"/>
    <lineage>
        <taxon>Bacteria</taxon>
        <taxon>Pseudomonadati</taxon>
        <taxon>Pseudomonadota</taxon>
        <taxon>Hydrogenophilia</taxon>
        <taxon>Hydrogenophilia incertae sedis</taxon>
        <taxon>Pelomicrobium</taxon>
    </lineage>
</organism>
<keyword evidence="1" id="KW-0812">Transmembrane</keyword>
<accession>A0A5C7ELX4</accession>
<name>A0A5C7ELX4_9PROT</name>
<dbReference type="Gene3D" id="3.30.700.10">
    <property type="entry name" value="Glycoprotein, Type 4 Pilin"/>
    <property type="match status" value="1"/>
</dbReference>
<dbReference type="InParanoid" id="A0A5C7ELX4"/>
<keyword evidence="1" id="KW-1133">Transmembrane helix</keyword>
<dbReference type="SUPFAM" id="SSF54523">
    <property type="entry name" value="Pili subunits"/>
    <property type="match status" value="1"/>
</dbReference>
<reference evidence="2 3" key="1">
    <citation type="submission" date="2019-08" db="EMBL/GenBank/DDBJ databases">
        <title>Pelomicrobium methylotrophicum gen. nov., sp. nov. a moderately thermophilic, facultatively anaerobic, lithoautotrophic and methylotrophic bacterium isolated from a terrestrial mud volcano.</title>
        <authorList>
            <person name="Slobodkina G.B."/>
            <person name="Merkel A.Y."/>
            <person name="Slobodkin A.I."/>
        </authorList>
    </citation>
    <scope>NUCLEOTIDE SEQUENCE [LARGE SCALE GENOMIC DNA]</scope>
    <source>
        <strain evidence="2 3">SM250</strain>
    </source>
</reference>
<evidence type="ECO:0000313" key="3">
    <source>
        <dbReference type="Proteomes" id="UP000321201"/>
    </source>
</evidence>
<feature type="transmembrane region" description="Helical" evidence="1">
    <location>
        <begin position="24"/>
        <end position="47"/>
    </location>
</feature>
<keyword evidence="3" id="KW-1185">Reference proteome</keyword>
<dbReference type="AlphaFoldDB" id="A0A5C7ELX4"/>
<dbReference type="PROSITE" id="PS00409">
    <property type="entry name" value="PROKAR_NTER_METHYL"/>
    <property type="match status" value="1"/>
</dbReference>
<dbReference type="Proteomes" id="UP000321201">
    <property type="component" value="Unassembled WGS sequence"/>
</dbReference>
<gene>
    <name evidence="2" type="ORF">FR698_01045</name>
</gene>
<dbReference type="EMBL" id="VPFL01000001">
    <property type="protein sequence ID" value="TXF13724.1"/>
    <property type="molecule type" value="Genomic_DNA"/>
</dbReference>
<sequence>MTGLRPIDRLSAPGRVLRGRRGGFTLVEAVVVIAVTGIVAAAVALFIRGPVQGYVDAARRAELTDEADTALRRMARDVRLALPNSIRVATVGGKTYLEFLQTSAGGRYRRQKAANGTGDPLDFSAPDASFDVLGPPITLVPGEQNRIVVYNLGLPGADAYAGDNLSSATSATGTPLNHIAINPFRFPLESPAHRFQVVSYPVTYECDPGAKVIRRYWNYPSPRPSLRRPPAGRKRSPPPT</sequence>
<dbReference type="InterPro" id="IPR045584">
    <property type="entry name" value="Pilin-like"/>
</dbReference>
<evidence type="ECO:0000313" key="2">
    <source>
        <dbReference type="EMBL" id="TXF13724.1"/>
    </source>
</evidence>
<comment type="caution">
    <text evidence="2">The sequence shown here is derived from an EMBL/GenBank/DDBJ whole genome shotgun (WGS) entry which is preliminary data.</text>
</comment>
<keyword evidence="1" id="KW-0472">Membrane</keyword>
<dbReference type="OrthoDB" id="9788802at2"/>
<dbReference type="InterPro" id="IPR012902">
    <property type="entry name" value="N_methyl_site"/>
</dbReference>